<feature type="coiled-coil region" evidence="1">
    <location>
        <begin position="52"/>
        <end position="86"/>
    </location>
</feature>
<dbReference type="OrthoDB" id="5297354at2"/>
<dbReference type="PANTHER" id="PTHR38040:SF1">
    <property type="entry name" value="UBIQUINONE BIOSYNTHESIS ACCESSORY FACTOR UBIK"/>
    <property type="match status" value="1"/>
</dbReference>
<dbReference type="HAMAP" id="MF_02216">
    <property type="entry name" value="UbiK"/>
    <property type="match status" value="1"/>
</dbReference>
<dbReference type="UniPathway" id="UPA00232"/>
<evidence type="ECO:0000256" key="1">
    <source>
        <dbReference type="HAMAP-Rule" id="MF_02216"/>
    </source>
</evidence>
<proteinExistence type="inferred from homology"/>
<sequence>MKTPDAVLDLISDQINDLFAHGKQTSQEIRHNVRSLVHSQLAKLDVVSREEFDTQQLILEKTRRKIDDLEKQLAQLESALDTITQKAD</sequence>
<keyword evidence="3" id="KW-1185">Reference proteome</keyword>
<comment type="pathway">
    <text evidence="1">Cofactor biosynthesis; ubiquinone biosynthesis.</text>
</comment>
<accession>A0A2K8L002</accession>
<dbReference type="PANTHER" id="PTHR38040">
    <property type="entry name" value="UBIQUINONE BIOSYNTHESIS ACCESSORY FACTOR UBIK"/>
    <property type="match status" value="1"/>
</dbReference>
<dbReference type="KEGG" id="rfo:REIFOR_03208"/>
<dbReference type="GO" id="GO:0006744">
    <property type="term" value="P:ubiquinone biosynthetic process"/>
    <property type="evidence" value="ECO:0007669"/>
    <property type="project" value="UniProtKB-UniRule"/>
</dbReference>
<comment type="similarity">
    <text evidence="1">Belongs to the UbiK family.</text>
</comment>
<dbReference type="InterPro" id="IPR007475">
    <property type="entry name" value="UbiK"/>
</dbReference>
<evidence type="ECO:0000313" key="2">
    <source>
        <dbReference type="EMBL" id="ATX78314.1"/>
    </source>
</evidence>
<keyword evidence="1" id="KW-0831">Ubiquinone biosynthesis</keyword>
<evidence type="ECO:0000313" key="3">
    <source>
        <dbReference type="Proteomes" id="UP000229757"/>
    </source>
</evidence>
<dbReference type="AlphaFoldDB" id="A0A2K8L002"/>
<organism evidence="2 3">
    <name type="scientific">Reinekea forsetii</name>
    <dbReference type="NCBI Taxonomy" id="1336806"/>
    <lineage>
        <taxon>Bacteria</taxon>
        <taxon>Pseudomonadati</taxon>
        <taxon>Pseudomonadota</taxon>
        <taxon>Gammaproteobacteria</taxon>
        <taxon>Oceanospirillales</taxon>
        <taxon>Saccharospirillaceae</taxon>
        <taxon>Reinekea</taxon>
    </lineage>
</organism>
<comment type="subcellular location">
    <subcellularLocation>
        <location evidence="1">Cytoplasm</location>
    </subcellularLocation>
</comment>
<protein>
    <recommendedName>
        <fullName evidence="1">Ubiquinone biosynthesis accessory factor UbiK</fullName>
    </recommendedName>
</protein>
<keyword evidence="1" id="KW-0963">Cytoplasm</keyword>
<comment type="function">
    <text evidence="1">Required for efficient ubiquinone (coenzyme Q) biosynthesis. UbiK is probably an accessory factor of Ubi enzymes and facilitates ubiquinone biosynthesis by acting as an assembly factor, a targeting factor, or both.</text>
</comment>
<name>A0A2K8L002_9GAMM</name>
<dbReference type="RefSeq" id="WP_100258512.1">
    <property type="nucleotide sequence ID" value="NZ_CP011797.1"/>
</dbReference>
<dbReference type="EMBL" id="CP011797">
    <property type="protein sequence ID" value="ATX78314.1"/>
    <property type="molecule type" value="Genomic_DNA"/>
</dbReference>
<gene>
    <name evidence="1" type="primary">ubiK</name>
    <name evidence="2" type="ORF">REIFOR_03208</name>
</gene>
<dbReference type="GO" id="GO:0005829">
    <property type="term" value="C:cytosol"/>
    <property type="evidence" value="ECO:0007669"/>
    <property type="project" value="TreeGrafter"/>
</dbReference>
<dbReference type="Proteomes" id="UP000229757">
    <property type="component" value="Chromosome"/>
</dbReference>
<keyword evidence="1" id="KW-0175">Coiled coil</keyword>
<reference evidence="2 3" key="1">
    <citation type="journal article" date="2017" name="Environ. Microbiol.">
        <title>Genomic and physiological analyses of 'Reinekea forsetii' reveal a versatile opportunistic lifestyle during spring algae blooms.</title>
        <authorList>
            <person name="Avci B."/>
            <person name="Hahnke R.L."/>
            <person name="Chafee M."/>
            <person name="Fischer T."/>
            <person name="Gruber-Vodicka H."/>
            <person name="Tegetmeyer H.E."/>
            <person name="Harder J."/>
            <person name="Fuchs B.M."/>
            <person name="Amann R.I."/>
            <person name="Teeling H."/>
        </authorList>
    </citation>
    <scope>NUCLEOTIDE SEQUENCE [LARGE SCALE GENOMIC DNA]</scope>
    <source>
        <strain evidence="2 3">Hel1_31_D35</strain>
    </source>
</reference>
<dbReference type="Pfam" id="PF04380">
    <property type="entry name" value="BMFP"/>
    <property type="match status" value="1"/>
</dbReference>